<dbReference type="PANTHER" id="PTHR23242:SF9">
    <property type="entry name" value="TRANSCRIPTION FACTOR HOXA13"/>
    <property type="match status" value="1"/>
</dbReference>
<comment type="caution">
    <text evidence="3">The sequence shown here is derived from an EMBL/GenBank/DDBJ whole genome shotgun (WGS) entry which is preliminary data.</text>
</comment>
<dbReference type="InterPro" id="IPR005506">
    <property type="entry name" value="DUF312_ALF"/>
</dbReference>
<keyword evidence="4" id="KW-1185">Reference proteome</keyword>
<feature type="domain" description="Methyl-accepting transducer" evidence="2">
    <location>
        <begin position="326"/>
        <end position="566"/>
    </location>
</feature>
<name>A0ABQ3K457_9PSEU</name>
<dbReference type="Pfam" id="PF03752">
    <property type="entry name" value="ALF"/>
    <property type="match status" value="6"/>
</dbReference>
<keyword evidence="1" id="KW-0807">Transducer</keyword>
<dbReference type="PANTHER" id="PTHR23242">
    <property type="entry name" value="TRANSCRIPTION FACTOR HOXA13"/>
    <property type="match status" value="1"/>
</dbReference>
<dbReference type="PROSITE" id="PS50111">
    <property type="entry name" value="CHEMOTAXIS_TRANSDUC_2"/>
    <property type="match status" value="1"/>
</dbReference>
<sequence>MFARRDSGRSVAGLVLLVIALFAGTLTAPAALAESEPPPDAPAPPMTDRDRVLQLWRLGGPTVKADAAAALIGTDADITAFLTVKLPLDRKVDDRISVNRMLAAGGPTIKDAAQRALDATDDAAVSAFLSSGWQLPASVDRRIHVDQMLAAGGPELQKAAQVALDADTDDAIQDFLDAGWKAPYEVDQRIRVDQAFAAGGPETRVAAQRALDADTLEAYAQFLNHDREIAEAHDLETATIAQLAAAAKDAGEEAARETEASKEASARAVTEAQLAKQAAEAAATASANAHNDANAASAAAAQAADAADKAASAAREAVGAANAASVAARVASGAATRAATAATKAGQAASQAYKSASAAATDAQNADTARQDAETARAAAQGARDAAAAAKSAGDAITAAKNAISAAGSAGNNAAAAARAAEAASKNSAVAQAQAAKARQAAASAAASAARATRAAQAASAFADTAANAAYAAQAAAERAATDADAAAAAALDAANHAHNATEAAGLATTHANAASQAAQAAVTAATQAKTVYDAARTADAARLAAQFERDDELALHLSAAADQISIADRWNKTQNDLRTAETNRLIAEATAPGTNPALAVSDARKAALALANSGGPWTQAAAQNALASPDIIVMDFIRTGLTIAAGQDDRVTLVNLERTAPDGFKKAADTALAGSDADVQAFLRSQNYPDREVDDRIAVDQIFAEAQREGNFATQAAAQQALDADTDQALRQFLDAGKTANAINDDLIKANQIYAADTSGPELKAAAQIALDGTPAMVRDFLVSGQYVAAQRDQDNAAHDAQVSGYLAQAMQTAQTAAQNADLAQQVAATARGAAAAAEGYARQAETDRQAAATNAQRAHESAVAAQDAATRAAHSAATANTAAANARTSSRKAAMSAAWANSSANFAARMASDAYGSARDAFNSAVAAGGNAEKAKTAANDAVSAALATVKRKQEEAHGLILLHCKSLLGGIGYDECIQFAQMPDADQAMRILDNDWLCRHTENMGRAFQQHCFAAETSPTFATDLAFTVVAHALNELGAIYGALATTETALLAGTLCAAFEPCALLAASIIPEGTAFTSWMAIATGDALVTSRVAGLFEQAGIDAEVNVGAVADTMSRPRSMLDPQLLEQLSVSGVKFTRENLVGLQLNADGKLIFLETGNDGAGLIHILRHGDEFAQLSIPQEEIGEFVLTGAATGRIVGYQGKGTGRPIYQFTYKGKEYRLAITVGSNGFIVGANPVGSW</sequence>
<proteinExistence type="predicted"/>
<evidence type="ECO:0000313" key="4">
    <source>
        <dbReference type="Proteomes" id="UP000649955"/>
    </source>
</evidence>
<reference evidence="4" key="1">
    <citation type="journal article" date="2019" name="Int. J. Syst. Evol. Microbiol.">
        <title>The Global Catalogue of Microorganisms (GCM) 10K type strain sequencing project: providing services to taxonomists for standard genome sequencing and annotation.</title>
        <authorList>
            <consortium name="The Broad Institute Genomics Platform"/>
            <consortium name="The Broad Institute Genome Sequencing Center for Infectious Disease"/>
            <person name="Wu L."/>
            <person name="Ma J."/>
        </authorList>
    </citation>
    <scope>NUCLEOTIDE SEQUENCE [LARGE SCALE GENOMIC DNA]</scope>
    <source>
        <strain evidence="4">CGMCC 4.7680</strain>
    </source>
</reference>
<protein>
    <recommendedName>
        <fullName evidence="2">Methyl-accepting transducer domain-containing protein</fullName>
    </recommendedName>
</protein>
<evidence type="ECO:0000259" key="2">
    <source>
        <dbReference type="PROSITE" id="PS50111"/>
    </source>
</evidence>
<evidence type="ECO:0000313" key="3">
    <source>
        <dbReference type="EMBL" id="GHG00152.1"/>
    </source>
</evidence>
<accession>A0ABQ3K457</accession>
<dbReference type="Proteomes" id="UP000649955">
    <property type="component" value="Unassembled WGS sequence"/>
</dbReference>
<gene>
    <name evidence="3" type="ORF">GCM10017567_13670</name>
</gene>
<organism evidence="3 4">
    <name type="scientific">Amycolatopsis bullii</name>
    <dbReference type="NCBI Taxonomy" id="941987"/>
    <lineage>
        <taxon>Bacteria</taxon>
        <taxon>Bacillati</taxon>
        <taxon>Actinomycetota</taxon>
        <taxon>Actinomycetes</taxon>
        <taxon>Pseudonocardiales</taxon>
        <taxon>Pseudonocardiaceae</taxon>
        <taxon>Amycolatopsis</taxon>
    </lineage>
</organism>
<dbReference type="InterPro" id="IPR004089">
    <property type="entry name" value="MCPsignal_dom"/>
</dbReference>
<evidence type="ECO:0000256" key="1">
    <source>
        <dbReference type="PROSITE-ProRule" id="PRU00284"/>
    </source>
</evidence>
<dbReference type="EMBL" id="BNAW01000004">
    <property type="protein sequence ID" value="GHG00152.1"/>
    <property type="molecule type" value="Genomic_DNA"/>
</dbReference>